<comment type="caution">
    <text evidence="1">The sequence shown here is derived from an EMBL/GenBank/DDBJ whole genome shotgun (WGS) entry which is preliminary data.</text>
</comment>
<accession>A0A1J5U4K2</accession>
<proteinExistence type="predicted"/>
<sequence length="196" mass="22382">MKIVVLTLVLLLSACESSQIYQKAPYKTNIAKKYPAVSIIVNDGLYDSFKQVHMHQGIVKSLRKANVFKRISVNNNTITSFTFDIRIQENSEENFVGIMILALTLGLIPTERKRHFDMDVTILYKNSILKKLHYSTDGTELLYIGNNFATTIHQAMDSLVSYLLSDIEKEKVFEGTGILKKIKKKEMKRIIHLSIV</sequence>
<evidence type="ECO:0000313" key="2">
    <source>
        <dbReference type="Proteomes" id="UP000182798"/>
    </source>
</evidence>
<dbReference type="PROSITE" id="PS51257">
    <property type="entry name" value="PROKAR_LIPOPROTEIN"/>
    <property type="match status" value="1"/>
</dbReference>
<dbReference type="EMBL" id="MIQH01001205">
    <property type="protein sequence ID" value="OIR23709.1"/>
    <property type="molecule type" value="Genomic_DNA"/>
</dbReference>
<evidence type="ECO:0008006" key="3">
    <source>
        <dbReference type="Google" id="ProtNLM"/>
    </source>
</evidence>
<dbReference type="Proteomes" id="UP000182798">
    <property type="component" value="Unassembled WGS sequence"/>
</dbReference>
<name>A0A1J5U4K2_9GAMM</name>
<reference evidence="2" key="1">
    <citation type="submission" date="2016-09" db="EMBL/GenBank/DDBJ databases">
        <title>Genome Sequence of Bathymodiolus thermophilus sulfur-oxidizing gill endosymbiont.</title>
        <authorList>
            <person name="Ponnudurai R."/>
            <person name="Kleiner M."/>
            <person name="Sayavedra L."/>
            <person name="Thuermer A."/>
            <person name="Felbeck H."/>
            <person name="Schlueter R."/>
            <person name="Schweder T."/>
            <person name="Markert S."/>
        </authorList>
    </citation>
    <scope>NUCLEOTIDE SEQUENCE [LARGE SCALE GENOMIC DNA]</scope>
    <source>
        <strain evidence="2">BAT/CrabSpa'14</strain>
    </source>
</reference>
<gene>
    <name evidence="1" type="ORF">BGC33_07850</name>
</gene>
<evidence type="ECO:0000313" key="1">
    <source>
        <dbReference type="EMBL" id="OIR23709.1"/>
    </source>
</evidence>
<dbReference type="AlphaFoldDB" id="A0A1J5U4K2"/>
<dbReference type="RefSeq" id="WP_071565364.1">
    <property type="nucleotide sequence ID" value="NZ_MIQH01001205.1"/>
</dbReference>
<protein>
    <recommendedName>
        <fullName evidence="3">Lipoprotein</fullName>
    </recommendedName>
</protein>
<dbReference type="OrthoDB" id="9993630at2"/>
<organism evidence="1 2">
    <name type="scientific">Bathymodiolus thermophilus thioautotrophic gill symbiont</name>
    <dbReference type="NCBI Taxonomy" id="2360"/>
    <lineage>
        <taxon>Bacteria</taxon>
        <taxon>Pseudomonadati</taxon>
        <taxon>Pseudomonadota</taxon>
        <taxon>Gammaproteobacteria</taxon>
        <taxon>sulfur-oxidizing symbionts</taxon>
    </lineage>
</organism>